<organism evidence="3 4">
    <name type="scientific">Streptomyces lavenduligriseus</name>
    <dbReference type="NCBI Taxonomy" id="67315"/>
    <lineage>
        <taxon>Bacteria</taxon>
        <taxon>Bacillati</taxon>
        <taxon>Actinomycetota</taxon>
        <taxon>Actinomycetes</taxon>
        <taxon>Kitasatosporales</taxon>
        <taxon>Streptomycetaceae</taxon>
        <taxon>Streptomyces</taxon>
    </lineage>
</organism>
<accession>A0ABT0P4Z6</accession>
<proteinExistence type="predicted"/>
<sequence>MSRKRIAAATGLALVLAVLAWSLAMAALGHAALIAGLAPILGMTIDQVLRGTRPRTTPASGHQVAPVPDKEDGAP</sequence>
<keyword evidence="4" id="KW-1185">Reference proteome</keyword>
<feature type="region of interest" description="Disordered" evidence="1">
    <location>
        <begin position="52"/>
        <end position="75"/>
    </location>
</feature>
<feature type="signal peptide" evidence="2">
    <location>
        <begin position="1"/>
        <end position="26"/>
    </location>
</feature>
<dbReference type="EMBL" id="JAMCCK010000081">
    <property type="protein sequence ID" value="MCL3998795.1"/>
    <property type="molecule type" value="Genomic_DNA"/>
</dbReference>
<evidence type="ECO:0000313" key="4">
    <source>
        <dbReference type="Proteomes" id="UP001202052"/>
    </source>
</evidence>
<dbReference type="Proteomes" id="UP001202052">
    <property type="component" value="Unassembled WGS sequence"/>
</dbReference>
<protein>
    <recommendedName>
        <fullName evidence="5">Secreted protein</fullName>
    </recommendedName>
</protein>
<evidence type="ECO:0000313" key="3">
    <source>
        <dbReference type="EMBL" id="MCL3998795.1"/>
    </source>
</evidence>
<name>A0ABT0P4Z6_9ACTN</name>
<reference evidence="3 4" key="1">
    <citation type="submission" date="2022-05" db="EMBL/GenBank/DDBJ databases">
        <title>Genome Resource of Streptomyces lavenduligriseus GA1-1, a Strain with Broad-Spectrum Antifungal Activity against Phytopathogenic Fungi.</title>
        <authorList>
            <person name="Qi D."/>
        </authorList>
    </citation>
    <scope>NUCLEOTIDE SEQUENCE [LARGE SCALE GENOMIC DNA]</scope>
    <source>
        <strain evidence="3 4">GA1-1</strain>
    </source>
</reference>
<keyword evidence="2" id="KW-0732">Signal</keyword>
<dbReference type="RefSeq" id="WP_249493363.1">
    <property type="nucleotide sequence ID" value="NZ_JAMCCK010000081.1"/>
</dbReference>
<evidence type="ECO:0008006" key="5">
    <source>
        <dbReference type="Google" id="ProtNLM"/>
    </source>
</evidence>
<feature type="chain" id="PRO_5045643421" description="Secreted protein" evidence="2">
    <location>
        <begin position="27"/>
        <end position="75"/>
    </location>
</feature>
<evidence type="ECO:0000256" key="1">
    <source>
        <dbReference type="SAM" id="MobiDB-lite"/>
    </source>
</evidence>
<comment type="caution">
    <text evidence="3">The sequence shown here is derived from an EMBL/GenBank/DDBJ whole genome shotgun (WGS) entry which is preliminary data.</text>
</comment>
<gene>
    <name evidence="3" type="ORF">M4438_35760</name>
</gene>
<evidence type="ECO:0000256" key="2">
    <source>
        <dbReference type="SAM" id="SignalP"/>
    </source>
</evidence>